<reference evidence="2 3" key="1">
    <citation type="submission" date="2019-04" db="EMBL/GenBank/DDBJ databases">
        <title>Genome of a novel bacterium Candidatus Jettenia ecosi reconstructed from metagenome of an anammox bioreactor.</title>
        <authorList>
            <person name="Mardanov A.V."/>
            <person name="Beletsky A.V."/>
            <person name="Ravin N.V."/>
            <person name="Botchkova E.A."/>
            <person name="Litti Y.V."/>
            <person name="Nozhevnikova A.N."/>
        </authorList>
    </citation>
    <scope>NUCLEOTIDE SEQUENCE [LARGE SCALE GENOMIC DNA]</scope>
    <source>
        <strain evidence="2">J2</strain>
    </source>
</reference>
<dbReference type="SUPFAM" id="SSF81901">
    <property type="entry name" value="HCP-like"/>
    <property type="match status" value="1"/>
</dbReference>
<accession>A0A533QD69</accession>
<gene>
    <name evidence="2" type="ORF">JETT_1076</name>
</gene>
<evidence type="ECO:0000256" key="1">
    <source>
        <dbReference type="SAM" id="SignalP"/>
    </source>
</evidence>
<name>A0A533QD69_9BACT</name>
<protein>
    <submittedName>
        <fullName evidence="2">Uncharacterized protein</fullName>
    </submittedName>
</protein>
<organism evidence="2 3">
    <name type="scientific">Candidatus Jettenia ecosi</name>
    <dbReference type="NCBI Taxonomy" id="2494326"/>
    <lineage>
        <taxon>Bacteria</taxon>
        <taxon>Pseudomonadati</taxon>
        <taxon>Planctomycetota</taxon>
        <taxon>Candidatus Brocadiia</taxon>
        <taxon>Candidatus Brocadiales</taxon>
        <taxon>Candidatus Brocadiaceae</taxon>
        <taxon>Candidatus Jettenia</taxon>
    </lineage>
</organism>
<feature type="chain" id="PRO_5021751665" evidence="1">
    <location>
        <begin position="23"/>
        <end position="259"/>
    </location>
</feature>
<dbReference type="Proteomes" id="UP000319783">
    <property type="component" value="Unassembled WGS sequence"/>
</dbReference>
<proteinExistence type="predicted"/>
<sequence length="259" mass="29839">MKIVRMLLVTVCFIFVSYTAFGANYCLNCFDNIDENEKYCIVCKTKLSVDKLKNEEDQLIYAVTLSRQNYRKALDELREHYQSTGNQLRLKKARRELDALDKVPQPLYTNEGLGDVQTGTALRDIEGANILFKDGLMYKKSLSKENRITAIKRLEKLLQEYPDSDKVDDAAFAIAEIYASIYFKDYESAAKYYIKSYQLNPDIKRPALLHAAEMYDKMADYNRAKVIYKQAAVYSPDAKSCKKAQKRLSILEQASYGKK</sequence>
<keyword evidence="1" id="KW-0732">Signal</keyword>
<evidence type="ECO:0000313" key="3">
    <source>
        <dbReference type="Proteomes" id="UP000319783"/>
    </source>
</evidence>
<dbReference type="Gene3D" id="1.25.40.10">
    <property type="entry name" value="Tetratricopeptide repeat domain"/>
    <property type="match status" value="1"/>
</dbReference>
<dbReference type="EMBL" id="SULG01000016">
    <property type="protein sequence ID" value="TLD42622.1"/>
    <property type="molecule type" value="Genomic_DNA"/>
</dbReference>
<dbReference type="InterPro" id="IPR011990">
    <property type="entry name" value="TPR-like_helical_dom_sf"/>
</dbReference>
<evidence type="ECO:0000313" key="2">
    <source>
        <dbReference type="EMBL" id="TLD42622.1"/>
    </source>
</evidence>
<feature type="signal peptide" evidence="1">
    <location>
        <begin position="1"/>
        <end position="22"/>
    </location>
</feature>
<dbReference type="AlphaFoldDB" id="A0A533QD69"/>
<comment type="caution">
    <text evidence="2">The sequence shown here is derived from an EMBL/GenBank/DDBJ whole genome shotgun (WGS) entry which is preliminary data.</text>
</comment>